<dbReference type="NCBIfam" id="NF005687">
    <property type="entry name" value="PRK07487.1"/>
    <property type="match status" value="1"/>
</dbReference>
<keyword evidence="6" id="KW-1185">Reference proteome</keyword>
<proteinExistence type="inferred from homology"/>
<comment type="caution">
    <text evidence="5">The sequence shown here is derived from an EMBL/GenBank/DDBJ whole genome shotgun (WGS) entry which is preliminary data.</text>
</comment>
<comment type="similarity">
    <text evidence="2">Belongs to the amidase family.</text>
</comment>
<dbReference type="InterPro" id="IPR020556">
    <property type="entry name" value="Amidase_CS"/>
</dbReference>
<dbReference type="InterPro" id="IPR023631">
    <property type="entry name" value="Amidase_dom"/>
</dbReference>
<dbReference type="Proteomes" id="UP000182985">
    <property type="component" value="Unassembled WGS sequence"/>
</dbReference>
<dbReference type="GO" id="GO:0003824">
    <property type="term" value="F:catalytic activity"/>
    <property type="evidence" value="ECO:0007669"/>
    <property type="project" value="InterPro"/>
</dbReference>
<sequence>MAAAIRGKEISSLECVESCIGRIELVNPSVNAVVDFLYDEARNAARHADAALERGEIVGPLHGVPVTVKMNIDYAGRPTTNGVAQFKDRIPATDAPVIERWRNAGAIVVGRTNTPAMSFGLFTNNKLYGRTWSPWDSKISPGGSSGGAAVSVATGMVPLAHGNDSGGSIRYPAYCCGVFGMRPTFGRVPHFSGTAATEMAIMSQLAVCNGPLARTIDDLRISLNAFSGHDPRDPWSSFAPIPERGAFEPCTVAVLTDLPGVEKDPEVVAAVRQAASWLADAGYEIEECVPPHYAEASALRDRLLIHELRIHNLPMIEASAPPEEINEAHALLDATPVIDFEGFRTGLARRTTILREWLAFMNKYPIVLTPTTWRKPQAIDSYVNPVSLTAEQVLELSPLHVTPLLGLPTLAAPTGLVKGVPMGVQLMGSLFQEERLFAAGAVLEAKCAGLTPIDPVSRP</sequence>
<dbReference type="Pfam" id="PF01425">
    <property type="entry name" value="Amidase"/>
    <property type="match status" value="1"/>
</dbReference>
<name>A0A1J6I3W1_9HYPH</name>
<evidence type="ECO:0000313" key="5">
    <source>
        <dbReference type="EMBL" id="OIS93578.1"/>
    </source>
</evidence>
<gene>
    <name evidence="5" type="ORF">BLA27_09670</name>
</gene>
<dbReference type="PANTHER" id="PTHR11895:SF7">
    <property type="entry name" value="GLUTAMYL-TRNA(GLN) AMIDOTRANSFERASE SUBUNIT A, MITOCHONDRIAL"/>
    <property type="match status" value="1"/>
</dbReference>
<dbReference type="EMBL" id="MOEC01000008">
    <property type="protein sequence ID" value="OIS93578.1"/>
    <property type="molecule type" value="Genomic_DNA"/>
</dbReference>
<organism evidence="5 6">
    <name type="scientific">Brucella cytisi</name>
    <dbReference type="NCBI Taxonomy" id="407152"/>
    <lineage>
        <taxon>Bacteria</taxon>
        <taxon>Pseudomonadati</taxon>
        <taxon>Pseudomonadota</taxon>
        <taxon>Alphaproteobacteria</taxon>
        <taxon>Hyphomicrobiales</taxon>
        <taxon>Brucellaceae</taxon>
        <taxon>Brucella/Ochrobactrum group</taxon>
        <taxon>Brucella</taxon>
    </lineage>
</organism>
<dbReference type="Gene3D" id="3.90.1300.10">
    <property type="entry name" value="Amidase signature (AS) domain"/>
    <property type="match status" value="1"/>
</dbReference>
<evidence type="ECO:0000256" key="2">
    <source>
        <dbReference type="ARBA" id="ARBA00009199"/>
    </source>
</evidence>
<feature type="domain" description="Amidase" evidence="4">
    <location>
        <begin position="14"/>
        <end position="436"/>
    </location>
</feature>
<dbReference type="InterPro" id="IPR000120">
    <property type="entry name" value="Amidase"/>
</dbReference>
<dbReference type="PROSITE" id="PS00571">
    <property type="entry name" value="AMIDASES"/>
    <property type="match status" value="1"/>
</dbReference>
<comment type="function">
    <text evidence="1">Hydrolyzes indole-3-acetamide (IAM) into indole-3-acetic acid (IAA).</text>
</comment>
<dbReference type="AlphaFoldDB" id="A0A1J6I3W1"/>
<evidence type="ECO:0000256" key="1">
    <source>
        <dbReference type="ARBA" id="ARBA00003871"/>
    </source>
</evidence>
<dbReference type="InterPro" id="IPR036928">
    <property type="entry name" value="AS_sf"/>
</dbReference>
<dbReference type="PANTHER" id="PTHR11895">
    <property type="entry name" value="TRANSAMIDASE"/>
    <property type="match status" value="1"/>
</dbReference>
<evidence type="ECO:0000256" key="3">
    <source>
        <dbReference type="ARBA" id="ARBA00021874"/>
    </source>
</evidence>
<dbReference type="SUPFAM" id="SSF75304">
    <property type="entry name" value="Amidase signature (AS) enzymes"/>
    <property type="match status" value="1"/>
</dbReference>
<accession>A0A1J6I3W1</accession>
<reference evidence="5 6" key="1">
    <citation type="submission" date="2016-10" db="EMBL/GenBank/DDBJ databases">
        <title>The Draft Genome Sequence of the Potato Rhizosphere Bacteria Ochrobactrum sp. IPA7.2.</title>
        <authorList>
            <person name="Gogoleva N.E."/>
            <person name="Khlopko Y.A."/>
            <person name="Burygin G.L."/>
            <person name="Plotnikov A.O."/>
        </authorList>
    </citation>
    <scope>NUCLEOTIDE SEQUENCE [LARGE SCALE GENOMIC DNA]</scope>
    <source>
        <strain evidence="5 6">IPA7.2</strain>
    </source>
</reference>
<evidence type="ECO:0000313" key="6">
    <source>
        <dbReference type="Proteomes" id="UP000182985"/>
    </source>
</evidence>
<evidence type="ECO:0000259" key="4">
    <source>
        <dbReference type="Pfam" id="PF01425"/>
    </source>
</evidence>
<protein>
    <recommendedName>
        <fullName evidence="3">Indoleacetamide hydrolase</fullName>
    </recommendedName>
</protein>